<dbReference type="Gene3D" id="3.90.640.10">
    <property type="entry name" value="Actin, Chain A, domain 4"/>
    <property type="match status" value="1"/>
</dbReference>
<dbReference type="GO" id="GO:0005524">
    <property type="term" value="F:ATP binding"/>
    <property type="evidence" value="ECO:0007669"/>
    <property type="project" value="UniProtKB-KW"/>
</dbReference>
<dbReference type="STRING" id="2018661.A0A2A2KHZ4"/>
<comment type="caution">
    <text evidence="4">The sequence shown here is derived from an EMBL/GenBank/DDBJ whole genome shotgun (WGS) entry which is preliminary data.</text>
</comment>
<dbReference type="FunFam" id="3.90.640.10:FF:000029">
    <property type="entry name" value="Heat shock protein 110"/>
    <property type="match status" value="1"/>
</dbReference>
<dbReference type="GO" id="GO:0140662">
    <property type="term" value="F:ATP-dependent protein folding chaperone"/>
    <property type="evidence" value="ECO:0007669"/>
    <property type="project" value="InterPro"/>
</dbReference>
<name>A0A2A2KHZ4_9BILA</name>
<dbReference type="PANTHER" id="PTHR19375">
    <property type="entry name" value="HEAT SHOCK PROTEIN 70KDA"/>
    <property type="match status" value="1"/>
</dbReference>
<dbReference type="AlphaFoldDB" id="A0A2A2KHZ4"/>
<dbReference type="OrthoDB" id="2401965at2759"/>
<keyword evidence="3" id="KW-0067">ATP-binding</keyword>
<gene>
    <name evidence="4" type="ORF">WR25_26646</name>
</gene>
<dbReference type="PRINTS" id="PR00301">
    <property type="entry name" value="HEATSHOCK70"/>
</dbReference>
<protein>
    <recommendedName>
        <fullName evidence="6">Heat shock protein 70</fullName>
    </recommendedName>
</protein>
<sequence length="218" mass="24414">MAGLDLKYLLEEPTATAISYYNKMRMIDSTIMVFDLGGGTLDISIAEIKDGKFDVKSVCGDAHLGGQDFDEKIMKYVIEKIKKSFNHDMLQQPTLMKRLRQVCKKAKESLSLQMESYNLNLDIDDDTIVNVKISQSNFNQLCDDLFDRAMRMVELALRTAQISAEQIDNVILVGGSTRILKIQELLSDKFGQTKLRYNANPDEAVAHGAAIIANALEV</sequence>
<evidence type="ECO:0000256" key="2">
    <source>
        <dbReference type="ARBA" id="ARBA00022741"/>
    </source>
</evidence>
<keyword evidence="2" id="KW-0547">Nucleotide-binding</keyword>
<dbReference type="EMBL" id="LIAE01008587">
    <property type="protein sequence ID" value="PAV73480.1"/>
    <property type="molecule type" value="Genomic_DNA"/>
</dbReference>
<dbReference type="InterPro" id="IPR043129">
    <property type="entry name" value="ATPase_NBD"/>
</dbReference>
<proteinExistence type="inferred from homology"/>
<evidence type="ECO:0000256" key="1">
    <source>
        <dbReference type="ARBA" id="ARBA00007381"/>
    </source>
</evidence>
<accession>A0A2A2KHZ4</accession>
<comment type="similarity">
    <text evidence="1">Belongs to the heat shock protein 70 family.</text>
</comment>
<keyword evidence="5" id="KW-1185">Reference proteome</keyword>
<organism evidence="4 5">
    <name type="scientific">Diploscapter pachys</name>
    <dbReference type="NCBI Taxonomy" id="2018661"/>
    <lineage>
        <taxon>Eukaryota</taxon>
        <taxon>Metazoa</taxon>
        <taxon>Ecdysozoa</taxon>
        <taxon>Nematoda</taxon>
        <taxon>Chromadorea</taxon>
        <taxon>Rhabditida</taxon>
        <taxon>Rhabditina</taxon>
        <taxon>Rhabditomorpha</taxon>
        <taxon>Rhabditoidea</taxon>
        <taxon>Rhabditidae</taxon>
        <taxon>Diploscapter</taxon>
    </lineage>
</organism>
<dbReference type="Pfam" id="PF00012">
    <property type="entry name" value="HSP70"/>
    <property type="match status" value="1"/>
</dbReference>
<reference evidence="4 5" key="1">
    <citation type="journal article" date="2017" name="Curr. Biol.">
        <title>Genome architecture and evolution of a unichromosomal asexual nematode.</title>
        <authorList>
            <person name="Fradin H."/>
            <person name="Zegar C."/>
            <person name="Gutwein M."/>
            <person name="Lucas J."/>
            <person name="Kovtun M."/>
            <person name="Corcoran D."/>
            <person name="Baugh L.R."/>
            <person name="Kiontke K."/>
            <person name="Gunsalus K."/>
            <person name="Fitch D.H."/>
            <person name="Piano F."/>
        </authorList>
    </citation>
    <scope>NUCLEOTIDE SEQUENCE [LARGE SCALE GENOMIC DNA]</scope>
    <source>
        <strain evidence="4">PF1309</strain>
    </source>
</reference>
<dbReference type="Proteomes" id="UP000218231">
    <property type="component" value="Unassembled WGS sequence"/>
</dbReference>
<dbReference type="Gene3D" id="3.30.420.40">
    <property type="match status" value="2"/>
</dbReference>
<evidence type="ECO:0000313" key="5">
    <source>
        <dbReference type="Proteomes" id="UP000218231"/>
    </source>
</evidence>
<evidence type="ECO:0008006" key="6">
    <source>
        <dbReference type="Google" id="ProtNLM"/>
    </source>
</evidence>
<dbReference type="SUPFAM" id="SSF53067">
    <property type="entry name" value="Actin-like ATPase domain"/>
    <property type="match status" value="1"/>
</dbReference>
<evidence type="ECO:0000313" key="4">
    <source>
        <dbReference type="EMBL" id="PAV73480.1"/>
    </source>
</evidence>
<evidence type="ECO:0000256" key="3">
    <source>
        <dbReference type="ARBA" id="ARBA00022840"/>
    </source>
</evidence>
<dbReference type="InterPro" id="IPR013126">
    <property type="entry name" value="Hsp_70_fam"/>
</dbReference>